<dbReference type="InterPro" id="IPR015795">
    <property type="entry name" value="Pyrv_Knase_C"/>
</dbReference>
<proteinExistence type="inferred from homology"/>
<evidence type="ECO:0000256" key="5">
    <source>
        <dbReference type="ARBA" id="ARBA00011881"/>
    </source>
</evidence>
<dbReference type="Gene3D" id="3.40.1380.20">
    <property type="entry name" value="Pyruvate kinase, C-terminal domain"/>
    <property type="match status" value="1"/>
</dbReference>
<dbReference type="GO" id="GO:0000287">
    <property type="term" value="F:magnesium ion binding"/>
    <property type="evidence" value="ECO:0007669"/>
    <property type="project" value="InterPro"/>
</dbReference>
<feature type="domain" description="Pyruvate kinase barrel" evidence="19">
    <location>
        <begin position="74"/>
        <end position="358"/>
    </location>
</feature>
<dbReference type="NCBIfam" id="NF004491">
    <property type="entry name" value="PRK05826.1"/>
    <property type="match status" value="1"/>
</dbReference>
<dbReference type="SUPFAM" id="SSF52935">
    <property type="entry name" value="PK C-terminal domain-like"/>
    <property type="match status" value="1"/>
</dbReference>
<gene>
    <name evidence="21" type="ORF">SMAC_04927</name>
</gene>
<dbReference type="Gene3D" id="3.20.20.60">
    <property type="entry name" value="Phosphoenolpyruvate-binding domains"/>
    <property type="match status" value="1"/>
</dbReference>
<dbReference type="Gene3D" id="2.40.33.10">
    <property type="entry name" value="PK beta-barrel domain-like"/>
    <property type="match status" value="1"/>
</dbReference>
<evidence type="ECO:0000256" key="2">
    <source>
        <dbReference type="ARBA" id="ARBA00001958"/>
    </source>
</evidence>
<evidence type="ECO:0000256" key="17">
    <source>
        <dbReference type="RuleBase" id="RU000504"/>
    </source>
</evidence>
<sequence>MAATALDHLSLGGKIEWLSQLNTEFSPAREVPPYFHHLHHRPQDQLGRGHQQAPRSWSQRRSHELLSRQLRVSQSVIDNARQAEKIQAGRPIAIALDTKGPEIRTGNTTNDEDLPISAGTILNITTDEQYKTACSTENMYVDYVNITKVIAPGRIIYVDDGVLAFEVLEIVDDKTIKVKARNNGFISSRKGVNLPNTDVDLPALSEKDKADLKFGVKNNVDMVFASFIRRGQDIKDIRDVLGEEGKHIQIIAKIENRQGLNNFAEILAETDGVMVARGDLGIEIPAAEVFAAQKKIIAMCNIAGKPVICATQMLESMIKNPRPTRAEISDVGNAVTDGADCVMLSGETAKGAYPNEAVREMSEAVLKAENTIPYVSHFEELCSLAKRPVSIVESCAMASVRASLDLNAAAILVLSTSGESARLISKYRPVAPIIMITRNDSASRFAHLYRGVYPFLFPESKPDFSKVNWQEDVDRRIKWGLSHAIALNILQEGETVVVVQGWKGGMGNTNTFRIVKADVNHLGLGQP</sequence>
<dbReference type="InterPro" id="IPR015806">
    <property type="entry name" value="Pyrv_Knase_insert_dom_sf"/>
</dbReference>
<dbReference type="PRINTS" id="PR01050">
    <property type="entry name" value="PYRUVTKNASE"/>
</dbReference>
<comment type="similarity">
    <text evidence="4 17">Belongs to the pyruvate kinase family.</text>
</comment>
<dbReference type="EC" id="2.7.1.40" evidence="6 17"/>
<dbReference type="FunFam" id="2.40.33.10:FF:000001">
    <property type="entry name" value="Pyruvate kinase"/>
    <property type="match status" value="1"/>
</dbReference>
<dbReference type="GO" id="GO:0006950">
    <property type="term" value="P:response to stress"/>
    <property type="evidence" value="ECO:0007669"/>
    <property type="project" value="UniProtKB-ARBA"/>
</dbReference>
<dbReference type="InterPro" id="IPR001697">
    <property type="entry name" value="Pyr_Knase"/>
</dbReference>
<evidence type="ECO:0000313" key="21">
    <source>
        <dbReference type="EMBL" id="CCC06534.1"/>
    </source>
</evidence>
<dbReference type="InterPro" id="IPR036918">
    <property type="entry name" value="Pyrv_Knase_C_sf"/>
</dbReference>
<feature type="region of interest" description="Disordered" evidence="18">
    <location>
        <begin position="41"/>
        <end position="60"/>
    </location>
</feature>
<accession>F7VM06</accession>
<evidence type="ECO:0000256" key="14">
    <source>
        <dbReference type="ARBA" id="ARBA00023152"/>
    </source>
</evidence>
<organism evidence="21 22">
    <name type="scientific">Sordaria macrospora (strain ATCC MYA-333 / DSM 997 / K(L3346) / K-hell)</name>
    <dbReference type="NCBI Taxonomy" id="771870"/>
    <lineage>
        <taxon>Eukaryota</taxon>
        <taxon>Fungi</taxon>
        <taxon>Dikarya</taxon>
        <taxon>Ascomycota</taxon>
        <taxon>Pezizomycotina</taxon>
        <taxon>Sordariomycetes</taxon>
        <taxon>Sordariomycetidae</taxon>
        <taxon>Sordariales</taxon>
        <taxon>Sordariaceae</taxon>
        <taxon>Sordaria</taxon>
    </lineage>
</organism>
<protein>
    <recommendedName>
        <fullName evidence="7 17">Pyruvate kinase</fullName>
        <ecNumber evidence="6 17">2.7.1.40</ecNumber>
    </recommendedName>
</protein>
<evidence type="ECO:0000256" key="11">
    <source>
        <dbReference type="ARBA" id="ARBA00022777"/>
    </source>
</evidence>
<dbReference type="VEuPathDB" id="FungiDB:SMAC_04927"/>
<dbReference type="OMA" id="RVHHIGE"/>
<dbReference type="NCBIfam" id="TIGR01064">
    <property type="entry name" value="pyruv_kin"/>
    <property type="match status" value="1"/>
</dbReference>
<dbReference type="InterPro" id="IPR011037">
    <property type="entry name" value="Pyrv_Knase-like_insert_dom_sf"/>
</dbReference>
<evidence type="ECO:0000259" key="19">
    <source>
        <dbReference type="Pfam" id="PF00224"/>
    </source>
</evidence>
<name>F7VM06_SORMK</name>
<comment type="pathway">
    <text evidence="3 17">Carbohydrate degradation; glycolysis; pyruvate from D-glyceraldehyde 3-phosphate: step 5/5.</text>
</comment>
<dbReference type="FunFam" id="3.20.20.60:FF:000001">
    <property type="entry name" value="Pyruvate kinase"/>
    <property type="match status" value="1"/>
</dbReference>
<dbReference type="HOGENOM" id="CLU_015439_0_1_1"/>
<reference evidence="21 22" key="1">
    <citation type="journal article" date="2010" name="PLoS Genet.">
        <title>De novo assembly of a 40 Mb eukaryotic genome from short sequence reads: Sordaria macrospora, a model organism for fungal morphogenesis.</title>
        <authorList>
            <person name="Nowrousian M."/>
            <person name="Stajich J."/>
            <person name="Chu M."/>
            <person name="Engh I."/>
            <person name="Espagne E."/>
            <person name="Halliday K."/>
            <person name="Kamerewerd J."/>
            <person name="Kempken F."/>
            <person name="Knab B."/>
            <person name="Kuo H.C."/>
            <person name="Osiewacz H.D."/>
            <person name="Poeggeler S."/>
            <person name="Read N."/>
            <person name="Seiler S."/>
            <person name="Smith K."/>
            <person name="Zickler D."/>
            <person name="Kueck U."/>
            <person name="Freitag M."/>
        </authorList>
    </citation>
    <scope>NUCLEOTIDE SEQUENCE [LARGE SCALE GENOMIC DNA]</scope>
    <source>
        <strain evidence="22">ATCC MYA-333 / DSM 997 / K(L3346) / K-hell</strain>
        <tissue evidence="21">Mycelium</tissue>
    </source>
</reference>
<keyword evidence="12" id="KW-0067">ATP-binding</keyword>
<dbReference type="UniPathway" id="UPA00109">
    <property type="reaction ID" value="UER00188"/>
</dbReference>
<comment type="catalytic activity">
    <reaction evidence="16 17">
        <text>pyruvate + ATP = phosphoenolpyruvate + ADP + H(+)</text>
        <dbReference type="Rhea" id="RHEA:18157"/>
        <dbReference type="ChEBI" id="CHEBI:15361"/>
        <dbReference type="ChEBI" id="CHEBI:15378"/>
        <dbReference type="ChEBI" id="CHEBI:30616"/>
        <dbReference type="ChEBI" id="CHEBI:58702"/>
        <dbReference type="ChEBI" id="CHEBI:456216"/>
        <dbReference type="EC" id="2.7.1.40"/>
    </reaction>
</comment>
<keyword evidence="13 17" id="KW-0460">Magnesium</keyword>
<dbReference type="Proteomes" id="UP000001881">
    <property type="component" value="Unassembled WGS sequence"/>
</dbReference>
<evidence type="ECO:0000256" key="8">
    <source>
        <dbReference type="ARBA" id="ARBA00022679"/>
    </source>
</evidence>
<dbReference type="PROSITE" id="PS00110">
    <property type="entry name" value="PYRUVATE_KINASE"/>
    <property type="match status" value="1"/>
</dbReference>
<dbReference type="STRING" id="771870.F7VM06"/>
<dbReference type="InterPro" id="IPR015813">
    <property type="entry name" value="Pyrv/PenolPyrv_kinase-like_dom"/>
</dbReference>
<evidence type="ECO:0000313" key="22">
    <source>
        <dbReference type="Proteomes" id="UP000001881"/>
    </source>
</evidence>
<dbReference type="GO" id="GO:0030955">
    <property type="term" value="F:potassium ion binding"/>
    <property type="evidence" value="ECO:0007669"/>
    <property type="project" value="InterPro"/>
</dbReference>
<evidence type="ECO:0000256" key="13">
    <source>
        <dbReference type="ARBA" id="ARBA00022842"/>
    </source>
</evidence>
<evidence type="ECO:0000256" key="7">
    <source>
        <dbReference type="ARBA" id="ARBA00018587"/>
    </source>
</evidence>
<dbReference type="InterPro" id="IPR040442">
    <property type="entry name" value="Pyrv_kinase-like_dom_sf"/>
</dbReference>
<dbReference type="InterPro" id="IPR018209">
    <property type="entry name" value="Pyrv_Knase_AS"/>
</dbReference>
<evidence type="ECO:0000259" key="20">
    <source>
        <dbReference type="Pfam" id="PF02887"/>
    </source>
</evidence>
<dbReference type="SUPFAM" id="SSF50800">
    <property type="entry name" value="PK beta-barrel domain-like"/>
    <property type="match status" value="1"/>
</dbReference>
<dbReference type="GO" id="GO:0016301">
    <property type="term" value="F:kinase activity"/>
    <property type="evidence" value="ECO:0007669"/>
    <property type="project" value="UniProtKB-KW"/>
</dbReference>
<dbReference type="PANTHER" id="PTHR11817">
    <property type="entry name" value="PYRUVATE KINASE"/>
    <property type="match status" value="1"/>
</dbReference>
<dbReference type="EMBL" id="CABT02000001">
    <property type="protein sequence ID" value="CCC06534.1"/>
    <property type="molecule type" value="Genomic_DNA"/>
</dbReference>
<evidence type="ECO:0000256" key="1">
    <source>
        <dbReference type="ARBA" id="ARBA00001946"/>
    </source>
</evidence>
<comment type="caution">
    <text evidence="21">The sequence shown here is derived from an EMBL/GenBank/DDBJ whole genome shotgun (WGS) entry which is preliminary data.</text>
</comment>
<comment type="subunit">
    <text evidence="5">Homotetramer.</text>
</comment>
<evidence type="ECO:0000256" key="4">
    <source>
        <dbReference type="ARBA" id="ARBA00008663"/>
    </source>
</evidence>
<dbReference type="InParanoid" id="F7VM06"/>
<keyword evidence="8 17" id="KW-0808">Transferase</keyword>
<dbReference type="Pfam" id="PF02887">
    <property type="entry name" value="PK_C"/>
    <property type="match status" value="1"/>
</dbReference>
<dbReference type="FunFam" id="3.40.1380.20:FF:000001">
    <property type="entry name" value="Pyruvate kinase"/>
    <property type="match status" value="1"/>
</dbReference>
<keyword evidence="10" id="KW-0547">Nucleotide-binding</keyword>
<dbReference type="eggNOG" id="KOG2323">
    <property type="taxonomic scope" value="Eukaryota"/>
</dbReference>
<evidence type="ECO:0000256" key="12">
    <source>
        <dbReference type="ARBA" id="ARBA00022840"/>
    </source>
</evidence>
<evidence type="ECO:0000256" key="16">
    <source>
        <dbReference type="ARBA" id="ARBA00048152"/>
    </source>
</evidence>
<comment type="cofactor">
    <cofactor evidence="1">
        <name>Mg(2+)</name>
        <dbReference type="ChEBI" id="CHEBI:18420"/>
    </cofactor>
</comment>
<dbReference type="GO" id="GO:0004743">
    <property type="term" value="F:pyruvate kinase activity"/>
    <property type="evidence" value="ECO:0007669"/>
    <property type="project" value="UniProtKB-EC"/>
</dbReference>
<keyword evidence="14 17" id="KW-0324">Glycolysis</keyword>
<keyword evidence="15" id="KW-0670">Pyruvate</keyword>
<dbReference type="AlphaFoldDB" id="F7VM06"/>
<dbReference type="GO" id="GO:0061621">
    <property type="term" value="P:canonical glycolysis"/>
    <property type="evidence" value="ECO:0007669"/>
    <property type="project" value="EnsemblFungi"/>
</dbReference>
<dbReference type="CDD" id="cd00288">
    <property type="entry name" value="Pyruvate_Kinase"/>
    <property type="match status" value="1"/>
</dbReference>
<feature type="domain" description="Pyruvate kinase C-terminal" evidence="20">
    <location>
        <begin position="393"/>
        <end position="515"/>
    </location>
</feature>
<evidence type="ECO:0000256" key="18">
    <source>
        <dbReference type="SAM" id="MobiDB-lite"/>
    </source>
</evidence>
<evidence type="ECO:0000256" key="10">
    <source>
        <dbReference type="ARBA" id="ARBA00022741"/>
    </source>
</evidence>
<evidence type="ECO:0000256" key="9">
    <source>
        <dbReference type="ARBA" id="ARBA00022723"/>
    </source>
</evidence>
<keyword evidence="11 17" id="KW-0418">Kinase</keyword>
<dbReference type="InterPro" id="IPR015793">
    <property type="entry name" value="Pyrv_Knase_brl"/>
</dbReference>
<dbReference type="Pfam" id="PF00224">
    <property type="entry name" value="PK"/>
    <property type="match status" value="1"/>
</dbReference>
<keyword evidence="22" id="KW-1185">Reference proteome</keyword>
<evidence type="ECO:0000256" key="6">
    <source>
        <dbReference type="ARBA" id="ARBA00012142"/>
    </source>
</evidence>
<dbReference type="FunCoup" id="F7VM06">
    <property type="interactions" value="899"/>
</dbReference>
<evidence type="ECO:0000256" key="3">
    <source>
        <dbReference type="ARBA" id="ARBA00004997"/>
    </source>
</evidence>
<comment type="cofactor">
    <cofactor evidence="2">
        <name>K(+)</name>
        <dbReference type="ChEBI" id="CHEBI:29103"/>
    </cofactor>
</comment>
<dbReference type="SUPFAM" id="SSF51621">
    <property type="entry name" value="Phosphoenolpyruvate/pyruvate domain"/>
    <property type="match status" value="1"/>
</dbReference>
<dbReference type="OrthoDB" id="108365at2759"/>
<evidence type="ECO:0000256" key="15">
    <source>
        <dbReference type="ARBA" id="ARBA00023317"/>
    </source>
</evidence>
<keyword evidence="9" id="KW-0479">Metal-binding</keyword>
<dbReference type="GO" id="GO:0005524">
    <property type="term" value="F:ATP binding"/>
    <property type="evidence" value="ECO:0007669"/>
    <property type="project" value="UniProtKB-KW"/>
</dbReference>